<evidence type="ECO:0000313" key="6">
    <source>
        <dbReference type="EMBL" id="UUP19221.1"/>
    </source>
</evidence>
<sequence>MSTLPLPPLTAVRAFEAAARHGNFTKAGEELGMTQAAVSYQIKVLEDRVGTPLFVRRPRQVTLTETGQRLAPAVSDAFERLAAAYADARGTMEGSLNISTAQTFAANWLVENLDKFQALYPALSVRMESTQRLAAFEEEGVDVAIRGGVGPWPGLARHLLMMADFSPMLSPRLAESAGMPNSPEDLLRLTILEPGDNWWSIWLEAHGVAFDARKHEPSAELGAQSMVARAAIAGRGVAILTPALYRVELENGLLIQPFPRLCSDGSGYWLVYPEGRANAPKVKAFRDWILKAVAEDVRSVSG</sequence>
<dbReference type="SUPFAM" id="SSF46785">
    <property type="entry name" value="Winged helix' DNA-binding domain"/>
    <property type="match status" value="1"/>
</dbReference>
<dbReference type="SUPFAM" id="SSF53850">
    <property type="entry name" value="Periplasmic binding protein-like II"/>
    <property type="match status" value="1"/>
</dbReference>
<dbReference type="PANTHER" id="PTHR30537">
    <property type="entry name" value="HTH-TYPE TRANSCRIPTIONAL REGULATOR"/>
    <property type="match status" value="1"/>
</dbReference>
<evidence type="ECO:0000259" key="5">
    <source>
        <dbReference type="PROSITE" id="PS50931"/>
    </source>
</evidence>
<comment type="similarity">
    <text evidence="1">Belongs to the LysR transcriptional regulatory family.</text>
</comment>
<feature type="domain" description="HTH lysR-type" evidence="5">
    <location>
        <begin position="7"/>
        <end position="64"/>
    </location>
</feature>
<dbReference type="PROSITE" id="PS50931">
    <property type="entry name" value="HTH_LYSR"/>
    <property type="match status" value="1"/>
</dbReference>
<dbReference type="InterPro" id="IPR036390">
    <property type="entry name" value="WH_DNA-bd_sf"/>
</dbReference>
<dbReference type="InterPro" id="IPR000847">
    <property type="entry name" value="LysR_HTH_N"/>
</dbReference>
<dbReference type="Pfam" id="PF03466">
    <property type="entry name" value="LysR_substrate"/>
    <property type="match status" value="1"/>
</dbReference>
<dbReference type="InterPro" id="IPR005119">
    <property type="entry name" value="LysR_subst-bd"/>
</dbReference>
<dbReference type="Gene3D" id="3.40.190.10">
    <property type="entry name" value="Periplasmic binding protein-like II"/>
    <property type="match status" value="2"/>
</dbReference>
<dbReference type="Gene3D" id="1.10.10.10">
    <property type="entry name" value="Winged helix-like DNA-binding domain superfamily/Winged helix DNA-binding domain"/>
    <property type="match status" value="1"/>
</dbReference>
<dbReference type="Pfam" id="PF00126">
    <property type="entry name" value="HTH_1"/>
    <property type="match status" value="1"/>
</dbReference>
<evidence type="ECO:0000256" key="1">
    <source>
        <dbReference type="ARBA" id="ARBA00009437"/>
    </source>
</evidence>
<gene>
    <name evidence="6" type="primary">gcvA_5</name>
    <name evidence="6" type="ORF">NTH_03716</name>
</gene>
<dbReference type="CDD" id="cd08432">
    <property type="entry name" value="PBP2_GcdR_TrpI_HvrB_AmpR_like"/>
    <property type="match status" value="1"/>
</dbReference>
<evidence type="ECO:0000256" key="4">
    <source>
        <dbReference type="ARBA" id="ARBA00023163"/>
    </source>
</evidence>
<dbReference type="EMBL" id="CP030941">
    <property type="protein sequence ID" value="UUP19221.1"/>
    <property type="molecule type" value="Genomic_DNA"/>
</dbReference>
<evidence type="ECO:0000256" key="2">
    <source>
        <dbReference type="ARBA" id="ARBA00023015"/>
    </source>
</evidence>
<dbReference type="Proteomes" id="UP001342418">
    <property type="component" value="Chromosome"/>
</dbReference>
<evidence type="ECO:0000313" key="7">
    <source>
        <dbReference type="Proteomes" id="UP001342418"/>
    </source>
</evidence>
<dbReference type="PANTHER" id="PTHR30537:SF26">
    <property type="entry name" value="GLYCINE CLEAVAGE SYSTEM TRANSCRIPTIONAL ACTIVATOR"/>
    <property type="match status" value="1"/>
</dbReference>
<proteinExistence type="inferred from homology"/>
<reference evidence="6 7" key="1">
    <citation type="submission" date="2018-07" db="EMBL/GenBank/DDBJ databases">
        <title>Genome sequence of Nitratireductor thuwali#1536.</title>
        <authorList>
            <person name="Michoud G."/>
            <person name="Merlino G."/>
            <person name="Sefrji F.O."/>
            <person name="Daffonchio D."/>
        </authorList>
    </citation>
    <scope>NUCLEOTIDE SEQUENCE [LARGE SCALE GENOMIC DNA]</scope>
    <source>
        <strain evidence="7">Nit1536</strain>
    </source>
</reference>
<dbReference type="RefSeq" id="WP_338531397.1">
    <property type="nucleotide sequence ID" value="NZ_CP030941.1"/>
</dbReference>
<dbReference type="InterPro" id="IPR058163">
    <property type="entry name" value="LysR-type_TF_proteobact-type"/>
</dbReference>
<evidence type="ECO:0000256" key="3">
    <source>
        <dbReference type="ARBA" id="ARBA00023125"/>
    </source>
</evidence>
<accession>A0ABY5MPZ1</accession>
<name>A0ABY5MPZ1_9HYPH</name>
<organism evidence="6 7">
    <name type="scientific">Nitratireductor thuwali</name>
    <dbReference type="NCBI Taxonomy" id="2267699"/>
    <lineage>
        <taxon>Bacteria</taxon>
        <taxon>Pseudomonadati</taxon>
        <taxon>Pseudomonadota</taxon>
        <taxon>Alphaproteobacteria</taxon>
        <taxon>Hyphomicrobiales</taxon>
        <taxon>Phyllobacteriaceae</taxon>
        <taxon>Nitratireductor</taxon>
    </lineage>
</organism>
<dbReference type="PRINTS" id="PR00039">
    <property type="entry name" value="HTHLYSR"/>
</dbReference>
<keyword evidence="7" id="KW-1185">Reference proteome</keyword>
<keyword evidence="4" id="KW-0804">Transcription</keyword>
<dbReference type="InterPro" id="IPR036388">
    <property type="entry name" value="WH-like_DNA-bd_sf"/>
</dbReference>
<protein>
    <submittedName>
        <fullName evidence="6">Glycine cleavage system transcriptional activator</fullName>
    </submittedName>
</protein>
<keyword evidence="3" id="KW-0238">DNA-binding</keyword>
<keyword evidence="2" id="KW-0805">Transcription regulation</keyword>